<name>A0ABT7IHW2_9GAMM</name>
<dbReference type="Pfam" id="PF00528">
    <property type="entry name" value="BPD_transp_1"/>
    <property type="match status" value="1"/>
</dbReference>
<dbReference type="CDD" id="cd06261">
    <property type="entry name" value="TM_PBP2"/>
    <property type="match status" value="1"/>
</dbReference>
<dbReference type="EMBL" id="JASSVS010000012">
    <property type="protein sequence ID" value="MDL0433258.1"/>
    <property type="molecule type" value="Genomic_DNA"/>
</dbReference>
<accession>A0ABT7IHW2</accession>
<comment type="similarity">
    <text evidence="7">Belongs to the binding-protein-dependent transport system permease family.</text>
</comment>
<comment type="caution">
    <text evidence="9">The sequence shown here is derived from an EMBL/GenBank/DDBJ whole genome shotgun (WGS) entry which is preliminary data.</text>
</comment>
<dbReference type="SUPFAM" id="SSF161098">
    <property type="entry name" value="MetI-like"/>
    <property type="match status" value="1"/>
</dbReference>
<evidence type="ECO:0000256" key="2">
    <source>
        <dbReference type="ARBA" id="ARBA00022448"/>
    </source>
</evidence>
<protein>
    <submittedName>
        <fullName evidence="9">ABC transporter permease</fullName>
    </submittedName>
</protein>
<dbReference type="InterPro" id="IPR000515">
    <property type="entry name" value="MetI-like"/>
</dbReference>
<reference evidence="9 10" key="1">
    <citation type="submission" date="2023-06" db="EMBL/GenBank/DDBJ databases">
        <title>Marinobacter azerbaijanicus a moderately halophilic, isolated from Urmia Lake in Azerbaijan region of Iran.</title>
        <authorList>
            <person name="Sanchez-Porro C."/>
            <person name="Aghdam E.M."/>
            <person name="Saheb S.M."/>
            <person name="Tarhriz V."/>
            <person name="Kazemi E."/>
            <person name="Ammozegar M.A."/>
            <person name="Ventosa A."/>
            <person name="Hejazi M.S."/>
        </authorList>
    </citation>
    <scope>NUCLEOTIDE SEQUENCE [LARGE SCALE GENOMIC DNA]</scope>
    <source>
        <strain evidence="9 10">TBZ242</strain>
    </source>
</reference>
<keyword evidence="3" id="KW-1003">Cell membrane</keyword>
<dbReference type="PROSITE" id="PS50928">
    <property type="entry name" value="ABC_TM1"/>
    <property type="match status" value="1"/>
</dbReference>
<evidence type="ECO:0000313" key="10">
    <source>
        <dbReference type="Proteomes" id="UP001227964"/>
    </source>
</evidence>
<feature type="domain" description="ABC transmembrane type-1" evidence="8">
    <location>
        <begin position="66"/>
        <end position="246"/>
    </location>
</feature>
<sequence length="256" mass="27708">MAQTGMNPRLRRQVLTLQVLTPVVLVILWELIARSGLLYEGVVPTILEVASAFWNEVSSPELYHHFGVTLMELFGGFTIATLIGVVTGIALGSRPFVSSVADPFLSSLATTPKIIFLPVVMLIFGIGPESKVALGALGGFFPIALSTMSGTLNVRPVLVDVGKALNLTRWQMLVKIYLPSLVGPIIRGMRLGLGVTIIAILLGEIKLSNAGLGFLAIEYYNTFHIASMYSILIIIFLTALSINAVMSYISQRFDRA</sequence>
<keyword evidence="10" id="KW-1185">Reference proteome</keyword>
<proteinExistence type="inferred from homology"/>
<evidence type="ECO:0000256" key="3">
    <source>
        <dbReference type="ARBA" id="ARBA00022475"/>
    </source>
</evidence>
<gene>
    <name evidence="9" type="ORF">QPM17_19130</name>
</gene>
<feature type="transmembrane region" description="Helical" evidence="7">
    <location>
        <begin position="104"/>
        <end position="126"/>
    </location>
</feature>
<evidence type="ECO:0000256" key="7">
    <source>
        <dbReference type="RuleBase" id="RU363032"/>
    </source>
</evidence>
<evidence type="ECO:0000259" key="8">
    <source>
        <dbReference type="PROSITE" id="PS50928"/>
    </source>
</evidence>
<evidence type="ECO:0000313" key="9">
    <source>
        <dbReference type="EMBL" id="MDL0433258.1"/>
    </source>
</evidence>
<evidence type="ECO:0000256" key="6">
    <source>
        <dbReference type="ARBA" id="ARBA00023136"/>
    </source>
</evidence>
<dbReference type="InterPro" id="IPR035906">
    <property type="entry name" value="MetI-like_sf"/>
</dbReference>
<feature type="transmembrane region" description="Helical" evidence="7">
    <location>
        <begin position="176"/>
        <end position="203"/>
    </location>
</feature>
<dbReference type="Proteomes" id="UP001227964">
    <property type="component" value="Unassembled WGS sequence"/>
</dbReference>
<comment type="subcellular location">
    <subcellularLocation>
        <location evidence="1 7">Cell membrane</location>
        <topology evidence="1 7">Multi-pass membrane protein</topology>
    </subcellularLocation>
</comment>
<feature type="transmembrane region" description="Helical" evidence="7">
    <location>
        <begin position="12"/>
        <end position="32"/>
    </location>
</feature>
<keyword evidence="2 7" id="KW-0813">Transport</keyword>
<keyword evidence="6 7" id="KW-0472">Membrane</keyword>
<feature type="transmembrane region" description="Helical" evidence="7">
    <location>
        <begin position="132"/>
        <end position="155"/>
    </location>
</feature>
<organism evidence="9 10">
    <name type="scientific">Marinobacter azerbaijanicus</name>
    <dbReference type="NCBI Taxonomy" id="3050455"/>
    <lineage>
        <taxon>Bacteria</taxon>
        <taxon>Pseudomonadati</taxon>
        <taxon>Pseudomonadota</taxon>
        <taxon>Gammaproteobacteria</taxon>
        <taxon>Pseudomonadales</taxon>
        <taxon>Marinobacteraceae</taxon>
        <taxon>Marinobacter</taxon>
    </lineage>
</organism>
<feature type="transmembrane region" description="Helical" evidence="7">
    <location>
        <begin position="223"/>
        <end position="249"/>
    </location>
</feature>
<evidence type="ECO:0000256" key="4">
    <source>
        <dbReference type="ARBA" id="ARBA00022692"/>
    </source>
</evidence>
<keyword evidence="4 7" id="KW-0812">Transmembrane</keyword>
<dbReference type="RefSeq" id="WP_285392912.1">
    <property type="nucleotide sequence ID" value="NZ_JASSVS010000012.1"/>
</dbReference>
<dbReference type="PANTHER" id="PTHR30151">
    <property type="entry name" value="ALKANE SULFONATE ABC TRANSPORTER-RELATED, MEMBRANE SUBUNIT"/>
    <property type="match status" value="1"/>
</dbReference>
<evidence type="ECO:0000256" key="1">
    <source>
        <dbReference type="ARBA" id="ARBA00004651"/>
    </source>
</evidence>
<dbReference type="PANTHER" id="PTHR30151:SF0">
    <property type="entry name" value="ABC TRANSPORTER PERMEASE PROTEIN MJ0413-RELATED"/>
    <property type="match status" value="1"/>
</dbReference>
<evidence type="ECO:0000256" key="5">
    <source>
        <dbReference type="ARBA" id="ARBA00022989"/>
    </source>
</evidence>
<feature type="transmembrane region" description="Helical" evidence="7">
    <location>
        <begin position="73"/>
        <end position="92"/>
    </location>
</feature>
<dbReference type="Gene3D" id="1.10.3720.10">
    <property type="entry name" value="MetI-like"/>
    <property type="match status" value="1"/>
</dbReference>
<keyword evidence="5 7" id="KW-1133">Transmembrane helix</keyword>